<name>A0A0L6UWM4_9BASI</name>
<protein>
    <submittedName>
        <fullName evidence="1">Uncharacterized protein</fullName>
    </submittedName>
</protein>
<dbReference type="VEuPathDB" id="FungiDB:VP01_348g4"/>
<dbReference type="EMBL" id="LAVV01008490">
    <property type="protein sequence ID" value="KNZ52657.1"/>
    <property type="molecule type" value="Genomic_DNA"/>
</dbReference>
<comment type="caution">
    <text evidence="1">The sequence shown here is derived from an EMBL/GenBank/DDBJ whole genome shotgun (WGS) entry which is preliminary data.</text>
</comment>
<proteinExistence type="predicted"/>
<sequence length="160" mass="17950">MAVLGAEVKEVNCCLPTTAEGTHRIQSSLGLEKIVVEGRVPCRKLVDQRRGGRYPFLAILLTEVLLGGLLRELYPDSSTAVGEKVELYVETAYDSQDLTHWVNGYGHIPHFYPKSGEHGYVAISAYLQEVVPQIETRLYKEAERLINASEQHWNPNDKAK</sequence>
<reference evidence="1 2" key="1">
    <citation type="submission" date="2015-08" db="EMBL/GenBank/DDBJ databases">
        <title>Next Generation Sequencing and Analysis of the Genome of Puccinia sorghi L Schw, the Causal Agent of Maize Common Rust.</title>
        <authorList>
            <person name="Rochi L."/>
            <person name="Burguener G."/>
            <person name="Darino M."/>
            <person name="Turjanski A."/>
            <person name="Kreff E."/>
            <person name="Dieguez M.J."/>
            <person name="Sacco F."/>
        </authorList>
    </citation>
    <scope>NUCLEOTIDE SEQUENCE [LARGE SCALE GENOMIC DNA]</scope>
    <source>
        <strain evidence="1 2">RO10H11247</strain>
    </source>
</reference>
<dbReference type="AlphaFoldDB" id="A0A0L6UWM4"/>
<gene>
    <name evidence="1" type="ORF">VP01_348g4</name>
</gene>
<dbReference type="Proteomes" id="UP000037035">
    <property type="component" value="Unassembled WGS sequence"/>
</dbReference>
<organism evidence="1 2">
    <name type="scientific">Puccinia sorghi</name>
    <dbReference type="NCBI Taxonomy" id="27349"/>
    <lineage>
        <taxon>Eukaryota</taxon>
        <taxon>Fungi</taxon>
        <taxon>Dikarya</taxon>
        <taxon>Basidiomycota</taxon>
        <taxon>Pucciniomycotina</taxon>
        <taxon>Pucciniomycetes</taxon>
        <taxon>Pucciniales</taxon>
        <taxon>Pucciniaceae</taxon>
        <taxon>Puccinia</taxon>
    </lineage>
</organism>
<dbReference type="OrthoDB" id="2517652at2759"/>
<evidence type="ECO:0000313" key="2">
    <source>
        <dbReference type="Proteomes" id="UP000037035"/>
    </source>
</evidence>
<evidence type="ECO:0000313" key="1">
    <source>
        <dbReference type="EMBL" id="KNZ52657.1"/>
    </source>
</evidence>
<keyword evidence="2" id="KW-1185">Reference proteome</keyword>
<accession>A0A0L6UWM4</accession>